<dbReference type="PANTHER" id="PTHR48021">
    <property type="match status" value="1"/>
</dbReference>
<evidence type="ECO:0000313" key="11">
    <source>
        <dbReference type="Proteomes" id="UP001152759"/>
    </source>
</evidence>
<reference evidence="10" key="1">
    <citation type="submission" date="2021-12" db="EMBL/GenBank/DDBJ databases">
        <authorList>
            <person name="King R."/>
        </authorList>
    </citation>
    <scope>NUCLEOTIDE SEQUENCE</scope>
</reference>
<dbReference type="InterPro" id="IPR050549">
    <property type="entry name" value="MFS_Trehalose_Transporter"/>
</dbReference>
<feature type="transmembrane region" description="Helical" evidence="8">
    <location>
        <begin position="108"/>
        <end position="129"/>
    </location>
</feature>
<dbReference type="GO" id="GO:0022857">
    <property type="term" value="F:transmembrane transporter activity"/>
    <property type="evidence" value="ECO:0007669"/>
    <property type="project" value="InterPro"/>
</dbReference>
<dbReference type="PROSITE" id="PS00217">
    <property type="entry name" value="SUGAR_TRANSPORT_2"/>
    <property type="match status" value="1"/>
</dbReference>
<evidence type="ECO:0000256" key="5">
    <source>
        <dbReference type="ARBA" id="ARBA00022692"/>
    </source>
</evidence>
<evidence type="ECO:0000256" key="7">
    <source>
        <dbReference type="ARBA" id="ARBA00023136"/>
    </source>
</evidence>
<name>A0A9P0AHL2_BEMTA</name>
<proteinExistence type="predicted"/>
<feature type="transmembrane region" description="Helical" evidence="8">
    <location>
        <begin position="54"/>
        <end position="75"/>
    </location>
</feature>
<dbReference type="InterPro" id="IPR020846">
    <property type="entry name" value="MFS_dom"/>
</dbReference>
<comment type="subcellular location">
    <subcellularLocation>
        <location evidence="1">Cell membrane</location>
        <topology evidence="1">Multi-pass membrane protein</topology>
    </subcellularLocation>
</comment>
<feature type="transmembrane region" description="Helical" evidence="8">
    <location>
        <begin position="165"/>
        <end position="186"/>
    </location>
</feature>
<dbReference type="InterPro" id="IPR036259">
    <property type="entry name" value="MFS_trans_sf"/>
</dbReference>
<protein>
    <recommendedName>
        <fullName evidence="9">Major facilitator superfamily (MFS) profile domain-containing protein</fullName>
    </recommendedName>
</protein>
<dbReference type="FunFam" id="1.20.1250.20:FF:000218">
    <property type="entry name" value="facilitated trehalose transporter Tret1"/>
    <property type="match status" value="1"/>
</dbReference>
<sequence length="499" mass="56066">MFKVSRSIFRQTLAAFCCSIGPMTVGAIAGWSASAFPKIRNDELNFRLTLFQEAWVINTYYVGIMMGPLLAGIAMDAIGRKTTLLLFSIFSIANWTLVILASNEYMLYIARVFSGLWAGSVFTVCPAFLAEVLQPHVRGSLGSFLMSMYFLGNLYEYIIGPYVSYSTFGIASCIPCLIFAVAFLFIPESPYYYIMKNQRGKAEASLSWLRGDVDVNQELDAIETYAVAFMRNRGSFKDVFLNENYRAALINVQAIYFLQKLCGMFTVLAYLTVIIPPYVGPFTSENCTLIVGVVLWISTTLAASLMDRIGRKRLLVISNVGIIVTMTITGSWYYLDSTDLDLSETTYVPFLGLLIYGIFFCLGLGPIPTLYQGEILPSNIKARACTVTTMCSAWASILNTTLFAICIRYIGLYINFFLFAATSVFGLYFAKYHFIETSGKTLQEIQEELMKRRHRGKFTDDKKSPVNAKPTIYTVPMPNATEKVETKKHFEKDAKWTDE</sequence>
<keyword evidence="5 8" id="KW-0812">Transmembrane</keyword>
<keyword evidence="3" id="KW-1003">Cell membrane</keyword>
<dbReference type="AlphaFoldDB" id="A0A9P0AHL2"/>
<dbReference type="InterPro" id="IPR005829">
    <property type="entry name" value="Sugar_transporter_CS"/>
</dbReference>
<dbReference type="PANTHER" id="PTHR48021:SF1">
    <property type="entry name" value="GH07001P-RELATED"/>
    <property type="match status" value="1"/>
</dbReference>
<evidence type="ECO:0000256" key="3">
    <source>
        <dbReference type="ARBA" id="ARBA00022475"/>
    </source>
</evidence>
<evidence type="ECO:0000256" key="6">
    <source>
        <dbReference type="ARBA" id="ARBA00022989"/>
    </source>
</evidence>
<dbReference type="Gene3D" id="1.20.1250.20">
    <property type="entry name" value="MFS general substrate transporter like domains"/>
    <property type="match status" value="1"/>
</dbReference>
<feature type="transmembrane region" description="Helical" evidence="8">
    <location>
        <begin position="288"/>
        <end position="307"/>
    </location>
</feature>
<accession>A0A9P0AHL2</accession>
<dbReference type="Proteomes" id="UP001152759">
    <property type="component" value="Chromosome 6"/>
</dbReference>
<feature type="transmembrane region" description="Helical" evidence="8">
    <location>
        <begin position="410"/>
        <end position="430"/>
    </location>
</feature>
<gene>
    <name evidence="10" type="ORF">BEMITA_LOCUS10003</name>
</gene>
<feature type="transmembrane region" description="Helical" evidence="8">
    <location>
        <begin position="12"/>
        <end position="34"/>
    </location>
</feature>
<evidence type="ECO:0000256" key="2">
    <source>
        <dbReference type="ARBA" id="ARBA00022448"/>
    </source>
</evidence>
<dbReference type="InterPro" id="IPR005828">
    <property type="entry name" value="MFS_sugar_transport-like"/>
</dbReference>
<evidence type="ECO:0000256" key="4">
    <source>
        <dbReference type="ARBA" id="ARBA00022597"/>
    </source>
</evidence>
<feature type="transmembrane region" description="Helical" evidence="8">
    <location>
        <begin position="141"/>
        <end position="159"/>
    </location>
</feature>
<dbReference type="EMBL" id="OU963867">
    <property type="protein sequence ID" value="CAH0391382.1"/>
    <property type="molecule type" value="Genomic_DNA"/>
</dbReference>
<feature type="transmembrane region" description="Helical" evidence="8">
    <location>
        <begin position="314"/>
        <end position="335"/>
    </location>
</feature>
<dbReference type="GO" id="GO:0005886">
    <property type="term" value="C:plasma membrane"/>
    <property type="evidence" value="ECO:0007669"/>
    <property type="project" value="UniProtKB-SubCell"/>
</dbReference>
<evidence type="ECO:0000259" key="9">
    <source>
        <dbReference type="PROSITE" id="PS50850"/>
    </source>
</evidence>
<keyword evidence="2" id="KW-0813">Transport</keyword>
<dbReference type="KEGG" id="btab:109034531"/>
<dbReference type="SUPFAM" id="SSF103473">
    <property type="entry name" value="MFS general substrate transporter"/>
    <property type="match status" value="1"/>
</dbReference>
<dbReference type="PROSITE" id="PS50850">
    <property type="entry name" value="MFS"/>
    <property type="match status" value="1"/>
</dbReference>
<feature type="transmembrane region" description="Helical" evidence="8">
    <location>
        <begin position="254"/>
        <end position="276"/>
    </location>
</feature>
<keyword evidence="7 8" id="KW-0472">Membrane</keyword>
<dbReference type="Pfam" id="PF00083">
    <property type="entry name" value="Sugar_tr"/>
    <property type="match status" value="1"/>
</dbReference>
<dbReference type="PROSITE" id="PS00216">
    <property type="entry name" value="SUGAR_TRANSPORT_1"/>
    <property type="match status" value="1"/>
</dbReference>
<keyword evidence="11" id="KW-1185">Reference proteome</keyword>
<feature type="transmembrane region" description="Helical" evidence="8">
    <location>
        <begin position="383"/>
        <end position="404"/>
    </location>
</feature>
<feature type="domain" description="Major facilitator superfamily (MFS) profile" evidence="9">
    <location>
        <begin position="7"/>
        <end position="438"/>
    </location>
</feature>
<evidence type="ECO:0000256" key="1">
    <source>
        <dbReference type="ARBA" id="ARBA00004651"/>
    </source>
</evidence>
<evidence type="ECO:0000256" key="8">
    <source>
        <dbReference type="SAM" id="Phobius"/>
    </source>
</evidence>
<keyword evidence="4" id="KW-0762">Sugar transport</keyword>
<keyword evidence="6 8" id="KW-1133">Transmembrane helix</keyword>
<evidence type="ECO:0000313" key="10">
    <source>
        <dbReference type="EMBL" id="CAH0391382.1"/>
    </source>
</evidence>
<organism evidence="10 11">
    <name type="scientific">Bemisia tabaci</name>
    <name type="common">Sweetpotato whitefly</name>
    <name type="synonym">Aleurodes tabaci</name>
    <dbReference type="NCBI Taxonomy" id="7038"/>
    <lineage>
        <taxon>Eukaryota</taxon>
        <taxon>Metazoa</taxon>
        <taxon>Ecdysozoa</taxon>
        <taxon>Arthropoda</taxon>
        <taxon>Hexapoda</taxon>
        <taxon>Insecta</taxon>
        <taxon>Pterygota</taxon>
        <taxon>Neoptera</taxon>
        <taxon>Paraneoptera</taxon>
        <taxon>Hemiptera</taxon>
        <taxon>Sternorrhyncha</taxon>
        <taxon>Aleyrodoidea</taxon>
        <taxon>Aleyrodidae</taxon>
        <taxon>Aleyrodinae</taxon>
        <taxon>Bemisia</taxon>
    </lineage>
</organism>
<feature type="transmembrane region" description="Helical" evidence="8">
    <location>
        <begin position="347"/>
        <end position="371"/>
    </location>
</feature>
<feature type="transmembrane region" description="Helical" evidence="8">
    <location>
        <begin position="82"/>
        <end position="102"/>
    </location>
</feature>